<dbReference type="Proteomes" id="UP001293254">
    <property type="component" value="Unassembled WGS sequence"/>
</dbReference>
<feature type="region of interest" description="Disordered" evidence="1">
    <location>
        <begin position="20"/>
        <end position="64"/>
    </location>
</feature>
<dbReference type="Pfam" id="PF08284">
    <property type="entry name" value="RVP_2"/>
    <property type="match status" value="1"/>
</dbReference>
<evidence type="ECO:0000313" key="3">
    <source>
        <dbReference type="Proteomes" id="UP001293254"/>
    </source>
</evidence>
<gene>
    <name evidence="2" type="ORF">Salat_2130300</name>
</gene>
<evidence type="ECO:0008006" key="4">
    <source>
        <dbReference type="Google" id="ProtNLM"/>
    </source>
</evidence>
<feature type="compositionally biased region" description="Polar residues" evidence="1">
    <location>
        <begin position="48"/>
        <end position="59"/>
    </location>
</feature>
<reference evidence="2" key="1">
    <citation type="submission" date="2020-06" db="EMBL/GenBank/DDBJ databases">
        <authorList>
            <person name="Li T."/>
            <person name="Hu X."/>
            <person name="Zhang T."/>
            <person name="Song X."/>
            <person name="Zhang H."/>
            <person name="Dai N."/>
            <person name="Sheng W."/>
            <person name="Hou X."/>
            <person name="Wei L."/>
        </authorList>
    </citation>
    <scope>NUCLEOTIDE SEQUENCE</scope>
    <source>
        <strain evidence="2">3651</strain>
        <tissue evidence="2">Leaf</tissue>
    </source>
</reference>
<evidence type="ECO:0000313" key="2">
    <source>
        <dbReference type="EMBL" id="KAK4421797.1"/>
    </source>
</evidence>
<proteinExistence type="predicted"/>
<name>A0AAE1Y202_9LAMI</name>
<reference evidence="2" key="2">
    <citation type="journal article" date="2024" name="Plant">
        <title>Genomic evolution and insights into agronomic trait innovations of Sesamum species.</title>
        <authorList>
            <person name="Miao H."/>
            <person name="Wang L."/>
            <person name="Qu L."/>
            <person name="Liu H."/>
            <person name="Sun Y."/>
            <person name="Le M."/>
            <person name="Wang Q."/>
            <person name="Wei S."/>
            <person name="Zheng Y."/>
            <person name="Lin W."/>
            <person name="Duan Y."/>
            <person name="Cao H."/>
            <person name="Xiong S."/>
            <person name="Wang X."/>
            <person name="Wei L."/>
            <person name="Li C."/>
            <person name="Ma Q."/>
            <person name="Ju M."/>
            <person name="Zhao R."/>
            <person name="Li G."/>
            <person name="Mu C."/>
            <person name="Tian Q."/>
            <person name="Mei H."/>
            <person name="Zhang T."/>
            <person name="Gao T."/>
            <person name="Zhang H."/>
        </authorList>
    </citation>
    <scope>NUCLEOTIDE SEQUENCE</scope>
    <source>
        <strain evidence="2">3651</strain>
    </source>
</reference>
<sequence length="191" mass="21136">MKIEVGLVELNQLEERVKRARPTPPTVQGTRFGKVPNVRRTPPRTLPGNHNVSQQNRCPSNKESDGNCKFCGHTGHAVNSCWRRGGANKPIGTGNQAGRPKIHARAFTLGGEEVTDPTTVIEGTIRISNTLGRVLFDPGATYSFVASHFTHYLTVKAEGLPYTFEVIHPNWLNYKQELAVNFIVSATNQLY</sequence>
<comment type="caution">
    <text evidence="2">The sequence shown here is derived from an EMBL/GenBank/DDBJ whole genome shotgun (WGS) entry which is preliminary data.</text>
</comment>
<keyword evidence="3" id="KW-1185">Reference proteome</keyword>
<dbReference type="EMBL" id="JACGWO010000008">
    <property type="protein sequence ID" value="KAK4421797.1"/>
    <property type="molecule type" value="Genomic_DNA"/>
</dbReference>
<dbReference type="AlphaFoldDB" id="A0AAE1Y202"/>
<organism evidence="2 3">
    <name type="scientific">Sesamum alatum</name>
    <dbReference type="NCBI Taxonomy" id="300844"/>
    <lineage>
        <taxon>Eukaryota</taxon>
        <taxon>Viridiplantae</taxon>
        <taxon>Streptophyta</taxon>
        <taxon>Embryophyta</taxon>
        <taxon>Tracheophyta</taxon>
        <taxon>Spermatophyta</taxon>
        <taxon>Magnoliopsida</taxon>
        <taxon>eudicotyledons</taxon>
        <taxon>Gunneridae</taxon>
        <taxon>Pentapetalae</taxon>
        <taxon>asterids</taxon>
        <taxon>lamiids</taxon>
        <taxon>Lamiales</taxon>
        <taxon>Pedaliaceae</taxon>
        <taxon>Sesamum</taxon>
    </lineage>
</organism>
<accession>A0AAE1Y202</accession>
<protein>
    <recommendedName>
        <fullName evidence="4">CCHC-type domain-containing protein</fullName>
    </recommendedName>
</protein>
<evidence type="ECO:0000256" key="1">
    <source>
        <dbReference type="SAM" id="MobiDB-lite"/>
    </source>
</evidence>